<dbReference type="PANTHER" id="PTHR11086:SF18">
    <property type="entry name" value="DEOXYCYTIDYLATE DEAMINASE"/>
    <property type="match status" value="1"/>
</dbReference>
<dbReference type="AlphaFoldDB" id="A0A8I1YEJ6"/>
<evidence type="ECO:0000313" key="3">
    <source>
        <dbReference type="EMBL" id="MBP1297164.1"/>
    </source>
</evidence>
<protein>
    <submittedName>
        <fullName evidence="3">dCMP deaminase</fullName>
        <ecNumber evidence="3">3.5.4.12</ecNumber>
    </submittedName>
</protein>
<feature type="domain" description="CMP/dCMP-type deaminase" evidence="2">
    <location>
        <begin position="66"/>
        <end position="203"/>
    </location>
</feature>
<dbReference type="Gene3D" id="3.40.140.10">
    <property type="entry name" value="Cytidine Deaminase, domain 2"/>
    <property type="match status" value="1"/>
</dbReference>
<reference evidence="3" key="1">
    <citation type="submission" date="2021-02" db="EMBL/GenBank/DDBJ databases">
        <title>Genomic Encyclopedia of Type Strains, Phase IV (KMG-V): Genome sequencing to study the core and pangenomes of soil and plant-associated prokaryotes.</title>
        <authorList>
            <person name="Whitman W."/>
        </authorList>
    </citation>
    <scope>NUCLEOTIDE SEQUENCE</scope>
    <source>
        <strain evidence="3">USDA 406</strain>
    </source>
</reference>
<keyword evidence="1 3" id="KW-0378">Hydrolase</keyword>
<evidence type="ECO:0000259" key="2">
    <source>
        <dbReference type="PROSITE" id="PS51747"/>
    </source>
</evidence>
<name>A0A8I1YEJ6_BRAEL</name>
<dbReference type="InterPro" id="IPR015517">
    <property type="entry name" value="dCMP_deaminase-rel"/>
</dbReference>
<dbReference type="InterPro" id="IPR002125">
    <property type="entry name" value="CMP_dCMP_dom"/>
</dbReference>
<dbReference type="PROSITE" id="PS51747">
    <property type="entry name" value="CYT_DCMP_DEAMINASES_2"/>
    <property type="match status" value="1"/>
</dbReference>
<sequence length="212" mass="23565">MFPGSRSPDSLTFPHVSAFLRDSGLGGVADSLATRVANSGFVRWLKAFNDVDANPELTRERLKQARWDRYFLTVAQAVSTASKDPSTKVGAVIVRPDKTMASFGYNGFPRGIADTDERLNNREVKYDLVVHGEINAILTAREPLHGYTLYTWPFITCKRCSLHVIQAGIKRVVAPELPEHLKDRWAASVRDAGQLYDEAGVSWALIDTTEVE</sequence>
<dbReference type="EC" id="3.5.4.12" evidence="3"/>
<evidence type="ECO:0000256" key="1">
    <source>
        <dbReference type="ARBA" id="ARBA00022801"/>
    </source>
</evidence>
<dbReference type="EMBL" id="JAFICZ010000001">
    <property type="protein sequence ID" value="MBP1297164.1"/>
    <property type="molecule type" value="Genomic_DNA"/>
</dbReference>
<accession>A0A8I1YEJ6</accession>
<comment type="caution">
    <text evidence="3">The sequence shown here is derived from an EMBL/GenBank/DDBJ whole genome shotgun (WGS) entry which is preliminary data.</text>
</comment>
<dbReference type="PANTHER" id="PTHR11086">
    <property type="entry name" value="DEOXYCYTIDYLATE DEAMINASE-RELATED"/>
    <property type="match status" value="1"/>
</dbReference>
<organism evidence="3 4">
    <name type="scientific">Bradyrhizobium elkanii</name>
    <dbReference type="NCBI Taxonomy" id="29448"/>
    <lineage>
        <taxon>Bacteria</taxon>
        <taxon>Pseudomonadati</taxon>
        <taxon>Pseudomonadota</taxon>
        <taxon>Alphaproteobacteria</taxon>
        <taxon>Hyphomicrobiales</taxon>
        <taxon>Nitrobacteraceae</taxon>
        <taxon>Bradyrhizobium</taxon>
    </lineage>
</organism>
<dbReference type="RefSeq" id="WP_197971307.1">
    <property type="nucleotide sequence ID" value="NZ_JAFICZ010000001.1"/>
</dbReference>
<dbReference type="Proteomes" id="UP000673383">
    <property type="component" value="Unassembled WGS sequence"/>
</dbReference>
<dbReference type="InterPro" id="IPR016193">
    <property type="entry name" value="Cytidine_deaminase-like"/>
</dbReference>
<dbReference type="GO" id="GO:0005737">
    <property type="term" value="C:cytoplasm"/>
    <property type="evidence" value="ECO:0007669"/>
    <property type="project" value="TreeGrafter"/>
</dbReference>
<proteinExistence type="predicted"/>
<dbReference type="GO" id="GO:0004132">
    <property type="term" value="F:dCMP deaminase activity"/>
    <property type="evidence" value="ECO:0007669"/>
    <property type="project" value="UniProtKB-EC"/>
</dbReference>
<dbReference type="Pfam" id="PF00383">
    <property type="entry name" value="dCMP_cyt_deam_1"/>
    <property type="match status" value="1"/>
</dbReference>
<gene>
    <name evidence="3" type="ORF">JOH49_006917</name>
</gene>
<dbReference type="SUPFAM" id="SSF53927">
    <property type="entry name" value="Cytidine deaminase-like"/>
    <property type="match status" value="1"/>
</dbReference>
<evidence type="ECO:0000313" key="4">
    <source>
        <dbReference type="Proteomes" id="UP000673383"/>
    </source>
</evidence>